<dbReference type="SUPFAM" id="SSF53448">
    <property type="entry name" value="Nucleotide-diphospho-sugar transferases"/>
    <property type="match status" value="1"/>
</dbReference>
<keyword evidence="2" id="KW-0808">Transferase</keyword>
<dbReference type="Proteomes" id="UP000324853">
    <property type="component" value="Unassembled WGS sequence"/>
</dbReference>
<dbReference type="OrthoDB" id="174925at2"/>
<evidence type="ECO:0000259" key="1">
    <source>
        <dbReference type="Pfam" id="PF00535"/>
    </source>
</evidence>
<name>A0A5S4X2M5_9BRAD</name>
<dbReference type="AlphaFoldDB" id="A0A5S4X2M5"/>
<dbReference type="Gene3D" id="3.90.550.10">
    <property type="entry name" value="Spore Coat Polysaccharide Biosynthesis Protein SpsA, Chain A"/>
    <property type="match status" value="1"/>
</dbReference>
<dbReference type="RefSeq" id="WP_148749689.1">
    <property type="nucleotide sequence ID" value="NZ_VSSR01000009.1"/>
</dbReference>
<dbReference type="PANTHER" id="PTHR43685">
    <property type="entry name" value="GLYCOSYLTRANSFERASE"/>
    <property type="match status" value="1"/>
</dbReference>
<dbReference type="PANTHER" id="PTHR43685:SF11">
    <property type="entry name" value="GLYCOSYLTRANSFERASE TAGX-RELATED"/>
    <property type="match status" value="1"/>
</dbReference>
<accession>A0A5S4X2M5</accession>
<comment type="caution">
    <text evidence="2">The sequence shown here is derived from an EMBL/GenBank/DDBJ whole genome shotgun (WGS) entry which is preliminary data.</text>
</comment>
<proteinExistence type="predicted"/>
<dbReference type="InterPro" id="IPR029044">
    <property type="entry name" value="Nucleotide-diphossugar_trans"/>
</dbReference>
<gene>
    <name evidence="2" type="ORF">FXB38_05130</name>
</gene>
<organism evidence="2 3">
    <name type="scientific">Bradyrhizobium cytisi</name>
    <dbReference type="NCBI Taxonomy" id="515489"/>
    <lineage>
        <taxon>Bacteria</taxon>
        <taxon>Pseudomonadati</taxon>
        <taxon>Pseudomonadota</taxon>
        <taxon>Alphaproteobacteria</taxon>
        <taxon>Hyphomicrobiales</taxon>
        <taxon>Nitrobacteraceae</taxon>
        <taxon>Bradyrhizobium</taxon>
    </lineage>
</organism>
<dbReference type="InterPro" id="IPR001173">
    <property type="entry name" value="Glyco_trans_2-like"/>
</dbReference>
<dbReference type="CDD" id="cd00761">
    <property type="entry name" value="Glyco_tranf_GTA_type"/>
    <property type="match status" value="1"/>
</dbReference>
<keyword evidence="3" id="KW-1185">Reference proteome</keyword>
<evidence type="ECO:0000313" key="3">
    <source>
        <dbReference type="Proteomes" id="UP000324853"/>
    </source>
</evidence>
<dbReference type="GO" id="GO:0016740">
    <property type="term" value="F:transferase activity"/>
    <property type="evidence" value="ECO:0007669"/>
    <property type="project" value="UniProtKB-KW"/>
</dbReference>
<dbReference type="InterPro" id="IPR050834">
    <property type="entry name" value="Glycosyltransf_2"/>
</dbReference>
<feature type="domain" description="Glycosyltransferase 2-like" evidence="1">
    <location>
        <begin position="30"/>
        <end position="194"/>
    </location>
</feature>
<protein>
    <submittedName>
        <fullName evidence="2">Glycosyltransferase family 2 protein</fullName>
    </submittedName>
</protein>
<dbReference type="EMBL" id="VSSR01000009">
    <property type="protein sequence ID" value="TYL87187.1"/>
    <property type="molecule type" value="Genomic_DNA"/>
</dbReference>
<dbReference type="Pfam" id="PF00535">
    <property type="entry name" value="Glycos_transf_2"/>
    <property type="match status" value="1"/>
</dbReference>
<reference evidence="2 3" key="1">
    <citation type="submission" date="2019-08" db="EMBL/GenBank/DDBJ databases">
        <title>Bradyrhizobium hipponensis sp. nov., a rhizobium isolated from a Lupinus angustifolius root nodule in Tunisia.</title>
        <authorList>
            <person name="Off K."/>
            <person name="Rejili M."/>
            <person name="Mars M."/>
            <person name="Brachmann A."/>
            <person name="Marin M."/>
        </authorList>
    </citation>
    <scope>NUCLEOTIDE SEQUENCE [LARGE SCALE GENOMIC DNA]</scope>
    <source>
        <strain evidence="2 3">CTAW11</strain>
    </source>
</reference>
<sequence>MKEAGVRMDQPECSSVRIEMPRDPSELALSVVIPNYNYAKFVGAAIKSALGIRWPKVEVVVVDDGSTDNSLEVIGKFADRITLIEQANSGQMPSCVNGFHHSSGDVIIFLDSDDALHPDVMTEIAAVWSEKASKFQFQMRTIDADGNATGSIQPQYFVTPTPQQIREWAITAGVYPTPPGSGNAYPREVVDQIFSFKTDFVDRAPDSYLVTAAPALGDVITIPKPLVDYRVHGANHGAFLELEDNRFAREVDVTRRRVGYFREFAASVGLSVAPEALNRNMLFLCLRAASYALRPDRHPIAKDSAGRIIADFLRALSYPQGFSYTQRMSLLFWTIAVVAGPKQLSRSLASWRYAPTSRPRLMRAALNVFRVVR</sequence>
<evidence type="ECO:0000313" key="2">
    <source>
        <dbReference type="EMBL" id="TYL87187.1"/>
    </source>
</evidence>